<accession>A0A8C4SKY8</accession>
<dbReference type="Pfam" id="PF15067">
    <property type="entry name" value="FAM124"/>
    <property type="match status" value="1"/>
</dbReference>
<proteinExistence type="inferred from homology"/>
<evidence type="ECO:0000256" key="1">
    <source>
        <dbReference type="ARBA" id="ARBA00006440"/>
    </source>
</evidence>
<dbReference type="PANTHER" id="PTHR14715:SF6">
    <property type="entry name" value="FAM124 DOMAIN-CONTAINING PROTEIN"/>
    <property type="match status" value="1"/>
</dbReference>
<feature type="domain" description="FAM124" evidence="2">
    <location>
        <begin position="11"/>
        <end position="257"/>
    </location>
</feature>
<evidence type="ECO:0000313" key="3">
    <source>
        <dbReference type="Ensembl" id="ENSECRP00000018699.1"/>
    </source>
</evidence>
<dbReference type="InterPro" id="IPR046365">
    <property type="entry name" value="FAM124_dom"/>
</dbReference>
<keyword evidence="4" id="KW-1185">Reference proteome</keyword>
<evidence type="ECO:0000313" key="4">
    <source>
        <dbReference type="Proteomes" id="UP000694620"/>
    </source>
</evidence>
<sequence length="464" mass="52084">MSLEADVGSMVTLHLIADPGCGHNLFSSVADLLHKLGVTSQLFLVSEREARCGAPRLTNNCVMAHPIFRQPSLAVVVFVQEESDNLQDNRALQLFNKCFSCSPWCYHHTELASSCRRILPYMPGNQDFYSLAGAQDLPLWAIRQVHYGKELLRFTIYCSYMMFSRNVLLYRALLGQEVTLAREGFCCFTVGSLNQHFQVQLALKQLPPEMLPSLVSSAFLEFWVPEVENLNLPKVLNPINHCRWQTEDYDGNVIVLQVRHQSTSVSHSTQEVKTLQEELQSSPSSSEILRVSSFLPQSLLGYRRSSSVGGRVRDARGGTSRLTLSTPSSYHHGANSLNFSVTSVEKFQVIGSTRISQSCLRQAALAVDVTDTQTTSKGRTLCSSSSAKSFPEATRERKESTDSEEFYINGQLSGPIMIQVFVSDVVFFLLIMKKLQEIDSTYQYARTYAGRRTRCTLIKTRLPF</sequence>
<organism evidence="3 4">
    <name type="scientific">Erpetoichthys calabaricus</name>
    <name type="common">Rope fish</name>
    <name type="synonym">Calamoichthys calabaricus</name>
    <dbReference type="NCBI Taxonomy" id="27687"/>
    <lineage>
        <taxon>Eukaryota</taxon>
        <taxon>Metazoa</taxon>
        <taxon>Chordata</taxon>
        <taxon>Craniata</taxon>
        <taxon>Vertebrata</taxon>
        <taxon>Euteleostomi</taxon>
        <taxon>Actinopterygii</taxon>
        <taxon>Polypteriformes</taxon>
        <taxon>Polypteridae</taxon>
        <taxon>Erpetoichthys</taxon>
    </lineage>
</organism>
<dbReference type="Proteomes" id="UP000694620">
    <property type="component" value="Chromosome 12"/>
</dbReference>
<reference evidence="3" key="2">
    <citation type="submission" date="2025-08" db="UniProtKB">
        <authorList>
            <consortium name="Ensembl"/>
        </authorList>
    </citation>
    <scope>IDENTIFICATION</scope>
</reference>
<dbReference type="AlphaFoldDB" id="A0A8C4SKY8"/>
<protein>
    <submittedName>
        <fullName evidence="3">Protein FAM124A-like</fullName>
    </submittedName>
</protein>
<reference evidence="3" key="1">
    <citation type="submission" date="2021-06" db="EMBL/GenBank/DDBJ databases">
        <authorList>
            <consortium name="Wellcome Sanger Institute Data Sharing"/>
        </authorList>
    </citation>
    <scope>NUCLEOTIDE SEQUENCE [LARGE SCALE GENOMIC DNA]</scope>
</reference>
<dbReference type="InterPro" id="IPR029380">
    <property type="entry name" value="FAM124"/>
</dbReference>
<evidence type="ECO:0000259" key="2">
    <source>
        <dbReference type="Pfam" id="PF15067"/>
    </source>
</evidence>
<reference evidence="3" key="3">
    <citation type="submission" date="2025-09" db="UniProtKB">
        <authorList>
            <consortium name="Ensembl"/>
        </authorList>
    </citation>
    <scope>IDENTIFICATION</scope>
</reference>
<name>A0A8C4SKY8_ERPCA</name>
<dbReference type="PANTHER" id="PTHR14715">
    <property type="entry name" value="FAM124 DOMAIN-CONTAINING PROTEIN-RELATED"/>
    <property type="match status" value="1"/>
</dbReference>
<dbReference type="Ensembl" id="ENSECRT00000019077.1">
    <property type="protein sequence ID" value="ENSECRP00000018699.1"/>
    <property type="gene ID" value="ENSECRG00000012504.1"/>
</dbReference>
<dbReference type="GeneTree" id="ENSGT00590000083134"/>
<comment type="similarity">
    <text evidence="1">Belongs to the FAM124 family.</text>
</comment>